<dbReference type="EMBL" id="VCAU01000014">
    <property type="protein sequence ID" value="KAF9892116.1"/>
    <property type="molecule type" value="Genomic_DNA"/>
</dbReference>
<comment type="caution">
    <text evidence="1">The sequence shown here is derived from an EMBL/GenBank/DDBJ whole genome shotgun (WGS) entry which is preliminary data.</text>
</comment>
<sequence length="293" mass="33061">MVAIDTQFNGYRTVLLPWAYHHPDVRRAICIVSALHLGQKTPGLCEKAQRGRLRMITEFRHRAETDDWSEILVLSHWAVIILFLVAEMISGGDDFSYLVKMLLSLVDAIDAQITSAAPMAFLLQQTRMIQFFSCPFLGESEAINTLTKGVRFYSGWVSTVLEHYPDQIRQDMVFRIIRAMELASDIYLQQTLPGSLDQQFAGTSADIQLLKSLVEDVQCDTPGSPGFVWVYFIGVASSRTVDDREFFRRRLMGIHSQIGFNNITLGLSGLDRVCRDSGGRWTEMLPSVATLVM</sequence>
<name>A0AAD4CT68_ASPNN</name>
<accession>A0AAD4CT68</accession>
<dbReference type="Proteomes" id="UP001194746">
    <property type="component" value="Unassembled WGS sequence"/>
</dbReference>
<protein>
    <submittedName>
        <fullName evidence="1">Uncharacterized protein</fullName>
    </submittedName>
</protein>
<evidence type="ECO:0000313" key="2">
    <source>
        <dbReference type="Proteomes" id="UP001194746"/>
    </source>
</evidence>
<reference evidence="1" key="1">
    <citation type="journal article" date="2019" name="Beilstein J. Org. Chem.">
        <title>Nanangenines: drimane sesquiterpenoids as the dominant metabolite cohort of a novel Australian fungus, Aspergillus nanangensis.</title>
        <authorList>
            <person name="Lacey H.J."/>
            <person name="Gilchrist C.L.M."/>
            <person name="Crombie A."/>
            <person name="Kalaitzis J.A."/>
            <person name="Vuong D."/>
            <person name="Rutledge P.J."/>
            <person name="Turner P."/>
            <person name="Pitt J.I."/>
            <person name="Lacey E."/>
            <person name="Chooi Y.H."/>
            <person name="Piggott A.M."/>
        </authorList>
    </citation>
    <scope>NUCLEOTIDE SEQUENCE</scope>
    <source>
        <strain evidence="1">MST-FP2251</strain>
    </source>
</reference>
<dbReference type="AlphaFoldDB" id="A0AAD4CT68"/>
<reference evidence="1" key="2">
    <citation type="submission" date="2020-02" db="EMBL/GenBank/DDBJ databases">
        <authorList>
            <person name="Gilchrist C.L.M."/>
            <person name="Chooi Y.-H."/>
        </authorList>
    </citation>
    <scope>NUCLEOTIDE SEQUENCE</scope>
    <source>
        <strain evidence="1">MST-FP2251</strain>
    </source>
</reference>
<proteinExistence type="predicted"/>
<gene>
    <name evidence="1" type="ORF">FE257_002522</name>
</gene>
<keyword evidence="2" id="KW-1185">Reference proteome</keyword>
<evidence type="ECO:0000313" key="1">
    <source>
        <dbReference type="EMBL" id="KAF9892116.1"/>
    </source>
</evidence>
<organism evidence="1 2">
    <name type="scientific">Aspergillus nanangensis</name>
    <dbReference type="NCBI Taxonomy" id="2582783"/>
    <lineage>
        <taxon>Eukaryota</taxon>
        <taxon>Fungi</taxon>
        <taxon>Dikarya</taxon>
        <taxon>Ascomycota</taxon>
        <taxon>Pezizomycotina</taxon>
        <taxon>Eurotiomycetes</taxon>
        <taxon>Eurotiomycetidae</taxon>
        <taxon>Eurotiales</taxon>
        <taxon>Aspergillaceae</taxon>
        <taxon>Aspergillus</taxon>
        <taxon>Aspergillus subgen. Circumdati</taxon>
    </lineage>
</organism>